<evidence type="ECO:0000256" key="2">
    <source>
        <dbReference type="ARBA" id="ARBA00008520"/>
    </source>
</evidence>
<dbReference type="GO" id="GO:0042597">
    <property type="term" value="C:periplasmic space"/>
    <property type="evidence" value="ECO:0007669"/>
    <property type="project" value="UniProtKB-SubCell"/>
</dbReference>
<dbReference type="InterPro" id="IPR006059">
    <property type="entry name" value="SBP"/>
</dbReference>
<dbReference type="EMBL" id="FNEK01000001">
    <property type="protein sequence ID" value="SDI23776.1"/>
    <property type="molecule type" value="Genomic_DNA"/>
</dbReference>
<name>A0A1G8IY52_9RHOB</name>
<accession>A0A1G8IY52</accession>
<dbReference type="PANTHER" id="PTHR43649">
    <property type="entry name" value="ARABINOSE-BINDING PROTEIN-RELATED"/>
    <property type="match status" value="1"/>
</dbReference>
<proteinExistence type="inferred from homology"/>
<feature type="chain" id="PRO_5011574800" evidence="3">
    <location>
        <begin position="22"/>
        <end position="420"/>
    </location>
</feature>
<organism evidence="4 5">
    <name type="scientific">Aliiruegeria lutimaris</name>
    <dbReference type="NCBI Taxonomy" id="571298"/>
    <lineage>
        <taxon>Bacteria</taxon>
        <taxon>Pseudomonadati</taxon>
        <taxon>Pseudomonadota</taxon>
        <taxon>Alphaproteobacteria</taxon>
        <taxon>Rhodobacterales</taxon>
        <taxon>Roseobacteraceae</taxon>
        <taxon>Aliiruegeria</taxon>
    </lineage>
</organism>
<dbReference type="Gene3D" id="3.40.190.10">
    <property type="entry name" value="Periplasmic binding protein-like II"/>
    <property type="match status" value="2"/>
</dbReference>
<feature type="signal peptide" evidence="3">
    <location>
        <begin position="1"/>
        <end position="21"/>
    </location>
</feature>
<evidence type="ECO:0000313" key="4">
    <source>
        <dbReference type="EMBL" id="SDI23776.1"/>
    </source>
</evidence>
<dbReference type="OrthoDB" id="7317090at2"/>
<dbReference type="AlphaFoldDB" id="A0A1G8IY52"/>
<evidence type="ECO:0000256" key="3">
    <source>
        <dbReference type="SAM" id="SignalP"/>
    </source>
</evidence>
<dbReference type="PANTHER" id="PTHR43649:SF11">
    <property type="entry name" value="ABC TRANSPORTER SUBSTRATE-BINDING PROTEIN YESO-RELATED"/>
    <property type="match status" value="1"/>
</dbReference>
<dbReference type="RefSeq" id="WP_093147478.1">
    <property type="nucleotide sequence ID" value="NZ_FNEK01000001.1"/>
</dbReference>
<reference evidence="4 5" key="1">
    <citation type="submission" date="2016-10" db="EMBL/GenBank/DDBJ databases">
        <authorList>
            <person name="de Groot N.N."/>
        </authorList>
    </citation>
    <scope>NUCLEOTIDE SEQUENCE [LARGE SCALE GENOMIC DNA]</scope>
    <source>
        <strain evidence="4 5">DSM 25294</strain>
    </source>
</reference>
<dbReference type="SUPFAM" id="SSF53850">
    <property type="entry name" value="Periplasmic binding protein-like II"/>
    <property type="match status" value="1"/>
</dbReference>
<evidence type="ECO:0000313" key="5">
    <source>
        <dbReference type="Proteomes" id="UP000199382"/>
    </source>
</evidence>
<dbReference type="InterPro" id="IPR050490">
    <property type="entry name" value="Bact_solute-bd_prot1"/>
</dbReference>
<keyword evidence="3" id="KW-0732">Signal</keyword>
<dbReference type="Pfam" id="PF01547">
    <property type="entry name" value="SBP_bac_1"/>
    <property type="match status" value="1"/>
</dbReference>
<protein>
    <submittedName>
        <fullName evidence="4">Oligogalacturonide transport system substrate-binding protein</fullName>
    </submittedName>
</protein>
<comment type="subcellular location">
    <subcellularLocation>
        <location evidence="1">Periplasm</location>
    </subcellularLocation>
</comment>
<dbReference type="Proteomes" id="UP000199382">
    <property type="component" value="Unassembled WGS sequence"/>
</dbReference>
<gene>
    <name evidence="4" type="ORF">SAMN04488026_1001162</name>
</gene>
<comment type="similarity">
    <text evidence="2">Belongs to the bacterial solute-binding protein 1 family.</text>
</comment>
<keyword evidence="5" id="KW-1185">Reference proteome</keyword>
<sequence length="420" mass="45651">MKLNILSLALATTALATAANAADLRMSWWGGDSRHVATQEALKVCGEKYGHTISPEFTGWSGHFEKLTTQIAGGTEADIMQVNWPWLSIYSARGDGLADLNEFSDIIDLSNWGEAELADGSMKGKLNGLSVSTTGRLFVFNKITWAKAGLELPKTWDDLIAAGPVFAEKLGEDYYPFEAAALDASLIMTLYGTQKTGKPLIDPATNEISWTKDELVDAIGFYKTLVDNHVIIPWKKVAAAGNLPLHENPNWSSGKIGGTYQWDSTYFKISDPLQEGQELAYVDLLSQDGQKTPGIYRKASMVFSISKNSENQEAAAQIVNCLLNEPEGVAALGSTRGVPASKAARQQLLDADAIKPIQIEAQARVLDAEGPGIHPMMEFPDVRSALQDNLELFAYGEIDAETAADEMIYAIEEALEDIKS</sequence>
<evidence type="ECO:0000256" key="1">
    <source>
        <dbReference type="ARBA" id="ARBA00004418"/>
    </source>
</evidence>
<dbReference type="STRING" id="571298.SAMN04488026_1001162"/>